<evidence type="ECO:0000313" key="2">
    <source>
        <dbReference type="EMBL" id="KAF5846997.1"/>
    </source>
</evidence>
<dbReference type="PANTHER" id="PTHR10622">
    <property type="entry name" value="HET DOMAIN-CONTAINING PROTEIN"/>
    <property type="match status" value="1"/>
</dbReference>
<organism evidence="2 3">
    <name type="scientific">Cochliobolus sativus</name>
    <name type="common">Common root rot and spot blotch fungus</name>
    <name type="synonym">Bipolaris sorokiniana</name>
    <dbReference type="NCBI Taxonomy" id="45130"/>
    <lineage>
        <taxon>Eukaryota</taxon>
        <taxon>Fungi</taxon>
        <taxon>Dikarya</taxon>
        <taxon>Ascomycota</taxon>
        <taxon>Pezizomycotina</taxon>
        <taxon>Dothideomycetes</taxon>
        <taxon>Pleosporomycetidae</taxon>
        <taxon>Pleosporales</taxon>
        <taxon>Pleosporineae</taxon>
        <taxon>Pleosporaceae</taxon>
        <taxon>Bipolaris</taxon>
    </lineage>
</organism>
<feature type="domain" description="Heterokaryon incompatibility" evidence="1">
    <location>
        <begin position="20"/>
        <end position="71"/>
    </location>
</feature>
<dbReference type="EMBL" id="WNKQ01000014">
    <property type="protein sequence ID" value="KAF5846997.1"/>
    <property type="molecule type" value="Genomic_DNA"/>
</dbReference>
<dbReference type="InterPro" id="IPR010730">
    <property type="entry name" value="HET"/>
</dbReference>
<evidence type="ECO:0000313" key="3">
    <source>
        <dbReference type="Proteomes" id="UP000624244"/>
    </source>
</evidence>
<protein>
    <recommendedName>
        <fullName evidence="1">Heterokaryon incompatibility domain-containing protein</fullName>
    </recommendedName>
</protein>
<dbReference type="Proteomes" id="UP000624244">
    <property type="component" value="Unassembled WGS sequence"/>
</dbReference>
<name>A0A8H5ZD24_COCSA</name>
<gene>
    <name evidence="2" type="ORF">GGP41_003232</name>
</gene>
<proteinExistence type="predicted"/>
<comment type="caution">
    <text evidence="2">The sequence shown here is derived from an EMBL/GenBank/DDBJ whole genome shotgun (WGS) entry which is preliminary data.</text>
</comment>
<dbReference type="PANTHER" id="PTHR10622:SF10">
    <property type="entry name" value="HET DOMAIN-CONTAINING PROTEIN"/>
    <property type="match status" value="1"/>
</dbReference>
<evidence type="ECO:0000259" key="1">
    <source>
        <dbReference type="Pfam" id="PF06985"/>
    </source>
</evidence>
<dbReference type="AlphaFoldDB" id="A0A8H5ZD24"/>
<reference evidence="2" key="1">
    <citation type="submission" date="2019-11" db="EMBL/GenBank/DDBJ databases">
        <title>Bipolaris sorokiniana Genome sequencing.</title>
        <authorList>
            <person name="Wang H."/>
        </authorList>
    </citation>
    <scope>NUCLEOTIDE SEQUENCE</scope>
</reference>
<accession>A0A8H5ZD24</accession>
<sequence>MKGTGKDRPGYKIRFCAEQTNLDDLEYFWIDICCIEKSSSAELSEAINSMYRWYQDARVCYAYLADVPSKTKFPGWTLQLLLAPSEVISFDEEWKSLGTRKNLRPSLSSCTGIPEGILARNDDLRRVSIAQRISWAVKRVRKRLEDRAYCLIDIFGINMPLLYREEERAFLRL</sequence>
<dbReference type="Pfam" id="PF06985">
    <property type="entry name" value="HET"/>
    <property type="match status" value="1"/>
</dbReference>